<evidence type="ECO:0000259" key="1">
    <source>
        <dbReference type="Pfam" id="PF01541"/>
    </source>
</evidence>
<dbReference type="EMBL" id="JARQZJ010000092">
    <property type="protein sequence ID" value="KAK9884367.1"/>
    <property type="molecule type" value="Genomic_DNA"/>
</dbReference>
<evidence type="ECO:0000313" key="3">
    <source>
        <dbReference type="EMBL" id="KAK9884367.1"/>
    </source>
</evidence>
<dbReference type="InterPro" id="IPR000305">
    <property type="entry name" value="GIY-YIG_endonuc"/>
</dbReference>
<dbReference type="PANTHER" id="PTHR21301">
    <property type="entry name" value="REVERSE TRANSCRIPTASE"/>
    <property type="match status" value="1"/>
</dbReference>
<feature type="domain" description="Helix-turn-helix" evidence="2">
    <location>
        <begin position="4"/>
        <end position="46"/>
    </location>
</feature>
<comment type="caution">
    <text evidence="3">The sequence shown here is derived from an EMBL/GenBank/DDBJ whole genome shotgun (WGS) entry which is preliminary data.</text>
</comment>
<dbReference type="InterPro" id="IPR058912">
    <property type="entry name" value="HTH_animal"/>
</dbReference>
<organism evidence="3 4">
    <name type="scientific">Henosepilachna vigintioctopunctata</name>
    <dbReference type="NCBI Taxonomy" id="420089"/>
    <lineage>
        <taxon>Eukaryota</taxon>
        <taxon>Metazoa</taxon>
        <taxon>Ecdysozoa</taxon>
        <taxon>Arthropoda</taxon>
        <taxon>Hexapoda</taxon>
        <taxon>Insecta</taxon>
        <taxon>Pterygota</taxon>
        <taxon>Neoptera</taxon>
        <taxon>Endopterygota</taxon>
        <taxon>Coleoptera</taxon>
        <taxon>Polyphaga</taxon>
        <taxon>Cucujiformia</taxon>
        <taxon>Coccinelloidea</taxon>
        <taxon>Coccinellidae</taxon>
        <taxon>Epilachninae</taxon>
        <taxon>Epilachnini</taxon>
        <taxon>Henosepilachna</taxon>
    </lineage>
</organism>
<dbReference type="Gene3D" id="3.40.1440.10">
    <property type="entry name" value="GIY-YIG endonuclease"/>
    <property type="match status" value="1"/>
</dbReference>
<accession>A0AAW1ULL5</accession>
<sequence>MAALNSMIHRAFSIPLSKQDLREELNVIRTIGRNNQFPLKIIDTLIIKKEKRFINRLLYRPHYINSKNDRNELRYVSIPYTHVPSSKIIKFFKNNNLNIAFSSHSRLDRMIFNNKLSESEPMKKSGIYRLDCEECKSSYVGQTGRCFETRLKEHVKNGQSAFREHLESTGHKISSCFKPKILHYCEKGIKMNYLEAMEINKLQKSDKYDLLNDQLDLNHSPLLNL</sequence>
<dbReference type="Pfam" id="PF01541">
    <property type="entry name" value="GIY-YIG"/>
    <property type="match status" value="1"/>
</dbReference>
<dbReference type="PANTHER" id="PTHR21301:SF10">
    <property type="entry name" value="REVERSE TRANSCRIPTASE DOMAIN-CONTAINING PROTEIN"/>
    <property type="match status" value="1"/>
</dbReference>
<evidence type="ECO:0008006" key="5">
    <source>
        <dbReference type="Google" id="ProtNLM"/>
    </source>
</evidence>
<reference evidence="3 4" key="1">
    <citation type="submission" date="2023-03" db="EMBL/GenBank/DDBJ databases">
        <title>Genome insight into feeding habits of ladybird beetles.</title>
        <authorList>
            <person name="Li H.-S."/>
            <person name="Huang Y.-H."/>
            <person name="Pang H."/>
        </authorList>
    </citation>
    <scope>NUCLEOTIDE SEQUENCE [LARGE SCALE GENOMIC DNA]</scope>
    <source>
        <strain evidence="3">SYSU_2023b</strain>
        <tissue evidence="3">Whole body</tissue>
    </source>
</reference>
<keyword evidence="4" id="KW-1185">Reference proteome</keyword>
<protein>
    <recommendedName>
        <fullName evidence="5">GIY-YIG domain-containing protein</fullName>
    </recommendedName>
</protein>
<evidence type="ECO:0000259" key="2">
    <source>
        <dbReference type="Pfam" id="PF26215"/>
    </source>
</evidence>
<dbReference type="AlphaFoldDB" id="A0AAW1ULL5"/>
<dbReference type="Pfam" id="PF26215">
    <property type="entry name" value="HTH_animal"/>
    <property type="match status" value="1"/>
</dbReference>
<gene>
    <name evidence="3" type="ORF">WA026_005315</name>
</gene>
<proteinExistence type="predicted"/>
<feature type="domain" description="GIY-YIG" evidence="1">
    <location>
        <begin position="125"/>
        <end position="208"/>
    </location>
</feature>
<dbReference type="InterPro" id="IPR035901">
    <property type="entry name" value="GIY-YIG_endonuc_sf"/>
</dbReference>
<dbReference type="Proteomes" id="UP001431783">
    <property type="component" value="Unassembled WGS sequence"/>
</dbReference>
<evidence type="ECO:0000313" key="4">
    <source>
        <dbReference type="Proteomes" id="UP001431783"/>
    </source>
</evidence>
<name>A0AAW1ULL5_9CUCU</name>